<dbReference type="OrthoDB" id="9780884at2"/>
<dbReference type="EMBL" id="LFZW01000001">
    <property type="protein sequence ID" value="KMY49841.1"/>
    <property type="molecule type" value="Genomic_DNA"/>
</dbReference>
<dbReference type="SUPFAM" id="SSF56300">
    <property type="entry name" value="Metallo-dependent phosphatases"/>
    <property type="match status" value="1"/>
</dbReference>
<keyword evidence="3" id="KW-1185">Reference proteome</keyword>
<accession>A0A0K9GT88</accession>
<dbReference type="InterPro" id="IPR051158">
    <property type="entry name" value="Metallophosphoesterase_sf"/>
</dbReference>
<name>A0A0K9GT88_9BACI</name>
<dbReference type="CDD" id="cd07385">
    <property type="entry name" value="MPP_YkuE_C"/>
    <property type="match status" value="1"/>
</dbReference>
<dbReference type="AlphaFoldDB" id="A0A0K9GT88"/>
<dbReference type="Gene3D" id="3.60.21.10">
    <property type="match status" value="1"/>
</dbReference>
<dbReference type="Proteomes" id="UP000037146">
    <property type="component" value="Unassembled WGS sequence"/>
</dbReference>
<reference evidence="3" key="1">
    <citation type="submission" date="2015-07" db="EMBL/GenBank/DDBJ databases">
        <title>Genome sequencing project for genomic taxonomy and phylogenomics of Bacillus-like bacteria.</title>
        <authorList>
            <person name="Liu B."/>
            <person name="Wang J."/>
            <person name="Zhu Y."/>
            <person name="Liu G."/>
            <person name="Chen Q."/>
            <person name="Chen Z."/>
            <person name="Lan J."/>
            <person name="Che J."/>
            <person name="Ge C."/>
            <person name="Shi H."/>
            <person name="Pan Z."/>
            <person name="Liu X."/>
        </authorList>
    </citation>
    <scope>NUCLEOTIDE SEQUENCE [LARGE SCALE GENOMIC DNA]</scope>
    <source>
        <strain evidence="3">FJAT-27997</strain>
    </source>
</reference>
<dbReference type="PANTHER" id="PTHR31302">
    <property type="entry name" value="TRANSMEMBRANE PROTEIN WITH METALLOPHOSPHOESTERASE DOMAIN-RELATED"/>
    <property type="match status" value="1"/>
</dbReference>
<gene>
    <name evidence="2" type="ORF">AC625_10115</name>
</gene>
<dbReference type="GO" id="GO:0008758">
    <property type="term" value="F:UDP-2,3-diacylglucosamine hydrolase activity"/>
    <property type="evidence" value="ECO:0007669"/>
    <property type="project" value="TreeGrafter"/>
</dbReference>
<dbReference type="STRING" id="1679170.AC625_10115"/>
<evidence type="ECO:0000259" key="1">
    <source>
        <dbReference type="Pfam" id="PF00149"/>
    </source>
</evidence>
<dbReference type="InterPro" id="IPR029052">
    <property type="entry name" value="Metallo-depent_PP-like"/>
</dbReference>
<dbReference type="GO" id="GO:0009245">
    <property type="term" value="P:lipid A biosynthetic process"/>
    <property type="evidence" value="ECO:0007669"/>
    <property type="project" value="TreeGrafter"/>
</dbReference>
<dbReference type="InterPro" id="IPR004843">
    <property type="entry name" value="Calcineurin-like_PHP"/>
</dbReference>
<sequence>MKSFKMLVKIVLLFMILIFLLIGYAFKIEPAMTVIHSYDLNEVKGESVKVVQISDIQVSESYTIEELNSLVEKVNKLSPNIIVFTGDLFENFSAFQPTKEVTGSLSKLKATFGKYAIWGNRDYGGGAVRIYEDVLTNSGFTLLKNNGVNVTVSNGKKLFMGGVDDALFGNPDIERMLMKKENDCDYEIVLMHEPDMADLLKDTSVDFLLAGHSHGGQVQLPFIKTVSTALAEKYNHGFYTINKSNGMQLYVNTGIGTSRIPVRFMVPPEISVFNINL</sequence>
<comment type="caution">
    <text evidence="2">The sequence shown here is derived from an EMBL/GenBank/DDBJ whole genome shotgun (WGS) entry which is preliminary data.</text>
</comment>
<evidence type="ECO:0000313" key="2">
    <source>
        <dbReference type="EMBL" id="KMY49841.1"/>
    </source>
</evidence>
<dbReference type="Pfam" id="PF00149">
    <property type="entry name" value="Metallophos"/>
    <property type="match status" value="1"/>
</dbReference>
<dbReference type="RefSeq" id="WP_049681186.1">
    <property type="nucleotide sequence ID" value="NZ_LFZW01000001.1"/>
</dbReference>
<evidence type="ECO:0000313" key="3">
    <source>
        <dbReference type="Proteomes" id="UP000037146"/>
    </source>
</evidence>
<dbReference type="PATRIC" id="fig|1679170.3.peg.2256"/>
<feature type="domain" description="Calcineurin-like phosphoesterase" evidence="1">
    <location>
        <begin position="49"/>
        <end position="215"/>
    </location>
</feature>
<proteinExistence type="predicted"/>
<dbReference type="PANTHER" id="PTHR31302:SF25">
    <property type="entry name" value="PHOSPHOESTERASE"/>
    <property type="match status" value="1"/>
</dbReference>
<organism evidence="2 3">
    <name type="scientific">Peribacillus loiseleuriae</name>
    <dbReference type="NCBI Taxonomy" id="1679170"/>
    <lineage>
        <taxon>Bacteria</taxon>
        <taxon>Bacillati</taxon>
        <taxon>Bacillota</taxon>
        <taxon>Bacilli</taxon>
        <taxon>Bacillales</taxon>
        <taxon>Bacillaceae</taxon>
        <taxon>Peribacillus</taxon>
    </lineage>
</organism>
<dbReference type="GO" id="GO:0016020">
    <property type="term" value="C:membrane"/>
    <property type="evidence" value="ECO:0007669"/>
    <property type="project" value="GOC"/>
</dbReference>
<protein>
    <recommendedName>
        <fullName evidence="1">Calcineurin-like phosphoesterase domain-containing protein</fullName>
    </recommendedName>
</protein>